<keyword evidence="10" id="KW-0547">Nucleotide-binding</keyword>
<dbReference type="GO" id="GO:0022857">
    <property type="term" value="F:transmembrane transporter activity"/>
    <property type="evidence" value="ECO:0007669"/>
    <property type="project" value="TreeGrafter"/>
</dbReference>
<dbReference type="InterPro" id="IPR003838">
    <property type="entry name" value="ABC3_permease_C"/>
</dbReference>
<dbReference type="Pfam" id="PF02687">
    <property type="entry name" value="FtsX"/>
    <property type="match status" value="1"/>
</dbReference>
<dbReference type="InterPro" id="IPR050250">
    <property type="entry name" value="Macrolide_Exporter_MacB"/>
</dbReference>
<dbReference type="EC" id="3.6.3.-" evidence="10"/>
<protein>
    <submittedName>
        <fullName evidence="10">Macrolide export ATP-binding/permease protein MacB</fullName>
        <ecNumber evidence="10">3.6.3.-</ecNumber>
    </submittedName>
</protein>
<evidence type="ECO:0000256" key="7">
    <source>
        <dbReference type="SAM" id="Phobius"/>
    </source>
</evidence>
<evidence type="ECO:0000313" key="11">
    <source>
        <dbReference type="Proteomes" id="UP000408482"/>
    </source>
</evidence>
<dbReference type="PANTHER" id="PTHR30572:SF4">
    <property type="entry name" value="ABC TRANSPORTER PERMEASE YTRF"/>
    <property type="match status" value="1"/>
</dbReference>
<feature type="transmembrane region" description="Helical" evidence="7">
    <location>
        <begin position="316"/>
        <end position="349"/>
    </location>
</feature>
<dbReference type="GO" id="GO:0016787">
    <property type="term" value="F:hydrolase activity"/>
    <property type="evidence" value="ECO:0007669"/>
    <property type="project" value="UniProtKB-KW"/>
</dbReference>
<sequence>MLKMILKDLRLSPLRSILTSISMLVGIIAMIASVLVGTLGKEYLISVNAQVYGWTPTYAFVITESDFHDRDKMERFFQTFESIDDIAAITFSMKEDIKFAPMNTLTPTSLNNLYQNLMAVEVVCTTESYNQVYNLPMTSGRWLESSSKSGSRLEIVVNKKAQKYFAESSYAAGNVKNTLALTPFNIVGVVNDGRDLPTVYVDSMAMLYFTPAMWQVQSANIYWHSTTGLTTEQIHSAVNDILADSIGGHVENAGRSDVGNTYDSVLSILQLGLLVTSLLLLFVSVLGQINIGLSSLEQRTHELLIRRAIGASRTNIVTLVLGSQLILSIFVCFAAILISLILVHCIGILLPVDSPVGIPSYPISVAIIAVTVSMLTALCGGLLPALKAAKLEPALALR</sequence>
<evidence type="ECO:0000256" key="6">
    <source>
        <dbReference type="ARBA" id="ARBA00038076"/>
    </source>
</evidence>
<dbReference type="GO" id="GO:0005886">
    <property type="term" value="C:plasma membrane"/>
    <property type="evidence" value="ECO:0007669"/>
    <property type="project" value="UniProtKB-SubCell"/>
</dbReference>
<evidence type="ECO:0000259" key="9">
    <source>
        <dbReference type="Pfam" id="PF12704"/>
    </source>
</evidence>
<reference evidence="10 11" key="1">
    <citation type="submission" date="2019-07" db="EMBL/GenBank/DDBJ databases">
        <authorList>
            <person name="Hibberd C M."/>
            <person name="Gehrig L. J."/>
            <person name="Chang H.-W."/>
            <person name="Venkatesh S."/>
        </authorList>
    </citation>
    <scope>NUCLEOTIDE SEQUENCE [LARGE SCALE GENOMIC DNA]</scope>
    <source>
        <strain evidence="10">Blautia_luti_SSTS_Bg7063</strain>
    </source>
</reference>
<evidence type="ECO:0000259" key="8">
    <source>
        <dbReference type="Pfam" id="PF02687"/>
    </source>
</evidence>
<dbReference type="AlphaFoldDB" id="A0A564W8U2"/>
<keyword evidence="5 7" id="KW-0472">Membrane</keyword>
<comment type="subcellular location">
    <subcellularLocation>
        <location evidence="1">Cell membrane</location>
        <topology evidence="1">Multi-pass membrane protein</topology>
    </subcellularLocation>
</comment>
<feature type="transmembrane region" description="Helical" evidence="7">
    <location>
        <begin position="21"/>
        <end position="40"/>
    </location>
</feature>
<feature type="domain" description="ABC3 transporter permease C-terminal" evidence="8">
    <location>
        <begin position="275"/>
        <end position="393"/>
    </location>
</feature>
<feature type="transmembrane region" description="Helical" evidence="7">
    <location>
        <begin position="361"/>
        <end position="383"/>
    </location>
</feature>
<feature type="domain" description="MacB-like periplasmic core" evidence="9">
    <location>
        <begin position="16"/>
        <end position="238"/>
    </location>
</feature>
<dbReference type="Proteomes" id="UP000408482">
    <property type="component" value="Unassembled WGS sequence"/>
</dbReference>
<keyword evidence="10" id="KW-0067">ATP-binding</keyword>
<comment type="similarity">
    <text evidence="6">Belongs to the ABC-4 integral membrane protein family.</text>
</comment>
<keyword evidence="2" id="KW-1003">Cell membrane</keyword>
<evidence type="ECO:0000256" key="3">
    <source>
        <dbReference type="ARBA" id="ARBA00022692"/>
    </source>
</evidence>
<keyword evidence="10" id="KW-0378">Hydrolase</keyword>
<gene>
    <name evidence="10" type="primary">macB_1</name>
    <name evidence="10" type="ORF">RSSSTS7063_01046</name>
</gene>
<keyword evidence="3 7" id="KW-0812">Transmembrane</keyword>
<evidence type="ECO:0000256" key="1">
    <source>
        <dbReference type="ARBA" id="ARBA00004651"/>
    </source>
</evidence>
<evidence type="ECO:0000256" key="4">
    <source>
        <dbReference type="ARBA" id="ARBA00022989"/>
    </source>
</evidence>
<proteinExistence type="inferred from homology"/>
<dbReference type="EMBL" id="CABHNW010000156">
    <property type="protein sequence ID" value="VUX40443.1"/>
    <property type="molecule type" value="Genomic_DNA"/>
</dbReference>
<evidence type="ECO:0000256" key="5">
    <source>
        <dbReference type="ARBA" id="ARBA00023136"/>
    </source>
</evidence>
<evidence type="ECO:0000313" key="10">
    <source>
        <dbReference type="EMBL" id="VUX40443.1"/>
    </source>
</evidence>
<organism evidence="10 11">
    <name type="scientific">Blautia luti</name>
    <dbReference type="NCBI Taxonomy" id="89014"/>
    <lineage>
        <taxon>Bacteria</taxon>
        <taxon>Bacillati</taxon>
        <taxon>Bacillota</taxon>
        <taxon>Clostridia</taxon>
        <taxon>Lachnospirales</taxon>
        <taxon>Lachnospiraceae</taxon>
        <taxon>Blautia</taxon>
    </lineage>
</organism>
<name>A0A564W8U2_9FIRM</name>
<evidence type="ECO:0000256" key="2">
    <source>
        <dbReference type="ARBA" id="ARBA00022475"/>
    </source>
</evidence>
<accession>A0A564W8U2</accession>
<keyword evidence="11" id="KW-1185">Reference proteome</keyword>
<dbReference type="PANTHER" id="PTHR30572">
    <property type="entry name" value="MEMBRANE COMPONENT OF TRANSPORTER-RELATED"/>
    <property type="match status" value="1"/>
</dbReference>
<keyword evidence="4 7" id="KW-1133">Transmembrane helix</keyword>
<dbReference type="Pfam" id="PF12704">
    <property type="entry name" value="MacB_PCD"/>
    <property type="match status" value="1"/>
</dbReference>
<dbReference type="GO" id="GO:0005524">
    <property type="term" value="F:ATP binding"/>
    <property type="evidence" value="ECO:0007669"/>
    <property type="project" value="UniProtKB-KW"/>
</dbReference>
<feature type="transmembrane region" description="Helical" evidence="7">
    <location>
        <begin position="271"/>
        <end position="296"/>
    </location>
</feature>
<dbReference type="InterPro" id="IPR025857">
    <property type="entry name" value="MacB_PCD"/>
</dbReference>